<dbReference type="Gene3D" id="1.10.10.10">
    <property type="entry name" value="Winged helix-like DNA-binding domain superfamily/Winged helix DNA-binding domain"/>
    <property type="match status" value="1"/>
</dbReference>
<dbReference type="Pfam" id="PF10075">
    <property type="entry name" value="CSN8_PSD8_EIF3K"/>
    <property type="match status" value="1"/>
</dbReference>
<keyword evidence="7" id="KW-1185">Reference proteome</keyword>
<comment type="caution">
    <text evidence="6">The sequence shown here is derived from an EMBL/GenBank/DDBJ whole genome shotgun (WGS) entry which is preliminary data.</text>
</comment>
<dbReference type="PANTHER" id="PTHR13022">
    <property type="entry name" value="EUKARYOTIC TRANSLATION INITIATION FACTOR 3 SUBUNIT 11"/>
    <property type="match status" value="1"/>
</dbReference>
<dbReference type="InterPro" id="IPR009374">
    <property type="entry name" value="eIF3k"/>
</dbReference>
<name>A0A1Y1VVP2_9FUNG</name>
<dbReference type="SUPFAM" id="SSF46785">
    <property type="entry name" value="Winged helix' DNA-binding domain"/>
    <property type="match status" value="1"/>
</dbReference>
<comment type="subcellular location">
    <subcellularLocation>
        <location evidence="4">Cytoplasm</location>
    </subcellularLocation>
</comment>
<comment type="similarity">
    <text evidence="4">Belongs to the eIF-3 subunit K family.</text>
</comment>
<accession>A0A1Y1VVP2</accession>
<keyword evidence="3 4" id="KW-0648">Protein biosynthesis</keyword>
<dbReference type="GeneID" id="63806223"/>
<dbReference type="AlphaFoldDB" id="A0A1Y1VVP2"/>
<evidence type="ECO:0000259" key="5">
    <source>
        <dbReference type="PROSITE" id="PS50250"/>
    </source>
</evidence>
<dbReference type="GO" id="GO:0006446">
    <property type="term" value="P:regulation of translational initiation"/>
    <property type="evidence" value="ECO:0007669"/>
    <property type="project" value="InterPro"/>
</dbReference>
<comment type="subunit">
    <text evidence="4">Component of the eukaryotic translation initiation factor 3 (eIF-3) complex.</text>
</comment>
<evidence type="ECO:0000313" key="7">
    <source>
        <dbReference type="Proteomes" id="UP000193922"/>
    </source>
</evidence>
<evidence type="ECO:0000313" key="6">
    <source>
        <dbReference type="EMBL" id="ORX65085.1"/>
    </source>
</evidence>
<feature type="domain" description="PCI" evidence="5">
    <location>
        <begin position="50"/>
        <end position="219"/>
    </location>
</feature>
<sequence>MVSSFVRPSTRPDEIHSLLTGVERYNPQKTTILEDYLARQCANADPLTNHDLMANLSLLKMYQFNPDMVDVDVVRRILAKALISPSTADFNLCLYLLSDEICSDASISKLLTLRDSLERAQFTKFWKEMYGDDDDEESVVDGIAGFENGLRKLIIGNITSTYQTIPAKAVEEMVNLDQDAENGWAVDNGVISLPLKSENKAVATVIKENVKFEQLTKMLSAANDI</sequence>
<dbReference type="Proteomes" id="UP000193922">
    <property type="component" value="Unassembled WGS sequence"/>
</dbReference>
<gene>
    <name evidence="6" type="ORF">DL89DRAFT_279539</name>
</gene>
<dbReference type="RefSeq" id="XP_040739455.1">
    <property type="nucleotide sequence ID" value="XM_040889575.1"/>
</dbReference>
<dbReference type="GO" id="GO:0043022">
    <property type="term" value="F:ribosome binding"/>
    <property type="evidence" value="ECO:0007669"/>
    <property type="project" value="InterPro"/>
</dbReference>
<protein>
    <recommendedName>
        <fullName evidence="4">Eukaryotic translation initiation factor 3 subunit K</fullName>
        <shortName evidence="4">eIF3k</shortName>
    </recommendedName>
    <alternativeName>
        <fullName evidence="4">eIF-3 p25</fullName>
    </alternativeName>
</protein>
<comment type="function">
    <text evidence="4">Component of the eukaryotic translation initiation factor 3 (eIF-3) complex, which is involved in protein synthesis of a specialized repertoire of mRNAs and, together with other initiation factors, stimulates binding of mRNA and methionyl-tRNAi to the 40S ribosome. The eIF-3 complex specifically targets and initiates translation of a subset of mRNAs involved in cell proliferation.</text>
</comment>
<evidence type="ECO:0000256" key="2">
    <source>
        <dbReference type="ARBA" id="ARBA00022540"/>
    </source>
</evidence>
<dbReference type="Gene3D" id="1.25.40.250">
    <property type="entry name" value="ARM repeat, domain 1"/>
    <property type="match status" value="1"/>
</dbReference>
<dbReference type="GO" id="GO:0005852">
    <property type="term" value="C:eukaryotic translation initiation factor 3 complex"/>
    <property type="evidence" value="ECO:0007669"/>
    <property type="project" value="UniProtKB-UniRule"/>
</dbReference>
<evidence type="ECO:0000256" key="4">
    <source>
        <dbReference type="HAMAP-Rule" id="MF_03010"/>
    </source>
</evidence>
<dbReference type="GO" id="GO:0003723">
    <property type="term" value="F:RNA binding"/>
    <property type="evidence" value="ECO:0007669"/>
    <property type="project" value="UniProtKB-UniRule"/>
</dbReference>
<dbReference type="SUPFAM" id="SSF48371">
    <property type="entry name" value="ARM repeat"/>
    <property type="match status" value="1"/>
</dbReference>
<dbReference type="EMBL" id="MCFD01000047">
    <property type="protein sequence ID" value="ORX65085.1"/>
    <property type="molecule type" value="Genomic_DNA"/>
</dbReference>
<dbReference type="HAMAP" id="MF_03010">
    <property type="entry name" value="eIF3k"/>
    <property type="match status" value="1"/>
</dbReference>
<keyword evidence="1 4" id="KW-0963">Cytoplasm</keyword>
<keyword evidence="2 4" id="KW-0396">Initiation factor</keyword>
<evidence type="ECO:0000256" key="3">
    <source>
        <dbReference type="ARBA" id="ARBA00022917"/>
    </source>
</evidence>
<dbReference type="InterPro" id="IPR016024">
    <property type="entry name" value="ARM-type_fold"/>
</dbReference>
<evidence type="ECO:0000256" key="1">
    <source>
        <dbReference type="ARBA" id="ARBA00022490"/>
    </source>
</evidence>
<dbReference type="InterPro" id="IPR000717">
    <property type="entry name" value="PCI_dom"/>
</dbReference>
<dbReference type="GO" id="GO:0016282">
    <property type="term" value="C:eukaryotic 43S preinitiation complex"/>
    <property type="evidence" value="ECO:0007669"/>
    <property type="project" value="UniProtKB-UniRule"/>
</dbReference>
<dbReference type="GO" id="GO:0003743">
    <property type="term" value="F:translation initiation factor activity"/>
    <property type="evidence" value="ECO:0007669"/>
    <property type="project" value="UniProtKB-UniRule"/>
</dbReference>
<dbReference type="InterPro" id="IPR036390">
    <property type="entry name" value="WH_DNA-bd_sf"/>
</dbReference>
<dbReference type="PROSITE" id="PS50250">
    <property type="entry name" value="PCI"/>
    <property type="match status" value="1"/>
</dbReference>
<organism evidence="6 7">
    <name type="scientific">Linderina pennispora</name>
    <dbReference type="NCBI Taxonomy" id="61395"/>
    <lineage>
        <taxon>Eukaryota</taxon>
        <taxon>Fungi</taxon>
        <taxon>Fungi incertae sedis</taxon>
        <taxon>Zoopagomycota</taxon>
        <taxon>Kickxellomycotina</taxon>
        <taxon>Kickxellomycetes</taxon>
        <taxon>Kickxellales</taxon>
        <taxon>Kickxellaceae</taxon>
        <taxon>Linderina</taxon>
    </lineage>
</organism>
<dbReference type="GO" id="GO:0033290">
    <property type="term" value="C:eukaryotic 48S preinitiation complex"/>
    <property type="evidence" value="ECO:0007669"/>
    <property type="project" value="UniProtKB-UniRule"/>
</dbReference>
<dbReference type="InterPro" id="IPR033464">
    <property type="entry name" value="CSN8_PSD8_EIF3K"/>
</dbReference>
<proteinExistence type="inferred from homology"/>
<dbReference type="STRING" id="61395.A0A1Y1VVP2"/>
<dbReference type="OrthoDB" id="337745at2759"/>
<dbReference type="InterPro" id="IPR036388">
    <property type="entry name" value="WH-like_DNA-bd_sf"/>
</dbReference>
<dbReference type="GO" id="GO:0001732">
    <property type="term" value="P:formation of cytoplasmic translation initiation complex"/>
    <property type="evidence" value="ECO:0007669"/>
    <property type="project" value="UniProtKB-UniRule"/>
</dbReference>
<dbReference type="PANTHER" id="PTHR13022:SF0">
    <property type="entry name" value="EUKARYOTIC TRANSLATION INITIATION FACTOR 3 SUBUNIT K"/>
    <property type="match status" value="1"/>
</dbReference>
<dbReference type="InterPro" id="IPR016020">
    <property type="entry name" value="Transl_init_fac_sub12_N_euk"/>
</dbReference>
<reference evidence="6 7" key="1">
    <citation type="submission" date="2016-07" db="EMBL/GenBank/DDBJ databases">
        <title>Pervasive Adenine N6-methylation of Active Genes in Fungi.</title>
        <authorList>
            <consortium name="DOE Joint Genome Institute"/>
            <person name="Mondo S.J."/>
            <person name="Dannebaum R.O."/>
            <person name="Kuo R.C."/>
            <person name="Labutti K."/>
            <person name="Haridas S."/>
            <person name="Kuo A."/>
            <person name="Salamov A."/>
            <person name="Ahrendt S.R."/>
            <person name="Lipzen A."/>
            <person name="Sullivan W."/>
            <person name="Andreopoulos W.B."/>
            <person name="Clum A."/>
            <person name="Lindquist E."/>
            <person name="Daum C."/>
            <person name="Ramamoorthy G.K."/>
            <person name="Gryganskyi A."/>
            <person name="Culley D."/>
            <person name="Magnuson J.K."/>
            <person name="James T.Y."/>
            <person name="O'Malley M.A."/>
            <person name="Stajich J.E."/>
            <person name="Spatafora J.W."/>
            <person name="Visel A."/>
            <person name="Grigoriev I.V."/>
        </authorList>
    </citation>
    <scope>NUCLEOTIDE SEQUENCE [LARGE SCALE GENOMIC DNA]</scope>
    <source>
        <strain evidence="6 7">ATCC 12442</strain>
    </source>
</reference>